<reference evidence="6" key="1">
    <citation type="journal article" date="2019" name="Int. J. Syst. Evol. Microbiol.">
        <title>The Global Catalogue of Microorganisms (GCM) 10K type strain sequencing project: providing services to taxonomists for standard genome sequencing and annotation.</title>
        <authorList>
            <consortium name="The Broad Institute Genomics Platform"/>
            <consortium name="The Broad Institute Genome Sequencing Center for Infectious Disease"/>
            <person name="Wu L."/>
            <person name="Ma J."/>
        </authorList>
    </citation>
    <scope>NUCLEOTIDE SEQUENCE [LARGE SCALE GENOMIC DNA]</scope>
    <source>
        <strain evidence="6">NBRC 109341</strain>
    </source>
</reference>
<name>A0ABQ6C049_9BURK</name>
<evidence type="ECO:0000256" key="4">
    <source>
        <dbReference type="SAM" id="MobiDB-lite"/>
    </source>
</evidence>
<dbReference type="Proteomes" id="UP001156903">
    <property type="component" value="Unassembled WGS sequence"/>
</dbReference>
<dbReference type="InterPro" id="IPR015421">
    <property type="entry name" value="PyrdxlP-dep_Trfase_major"/>
</dbReference>
<organism evidence="5 6">
    <name type="scientific">Hydrogenophaga electricum</name>
    <dbReference type="NCBI Taxonomy" id="1230953"/>
    <lineage>
        <taxon>Bacteria</taxon>
        <taxon>Pseudomonadati</taxon>
        <taxon>Pseudomonadota</taxon>
        <taxon>Betaproteobacteria</taxon>
        <taxon>Burkholderiales</taxon>
        <taxon>Comamonadaceae</taxon>
        <taxon>Hydrogenophaga</taxon>
    </lineage>
</organism>
<evidence type="ECO:0000313" key="5">
    <source>
        <dbReference type="EMBL" id="GLS12968.1"/>
    </source>
</evidence>
<dbReference type="RefSeq" id="WP_284306454.1">
    <property type="nucleotide sequence ID" value="NZ_BSPB01000002.1"/>
</dbReference>
<evidence type="ECO:0000256" key="1">
    <source>
        <dbReference type="ARBA" id="ARBA00001933"/>
    </source>
</evidence>
<comment type="similarity">
    <text evidence="3">Belongs to the class-III pyridoxal-phosphate-dependent aminotransferase family.</text>
</comment>
<gene>
    <name evidence="5" type="ORF">GCM10007935_03960</name>
</gene>
<dbReference type="Gene3D" id="3.90.1150.10">
    <property type="entry name" value="Aspartate Aminotransferase, domain 1"/>
    <property type="match status" value="1"/>
</dbReference>
<dbReference type="Pfam" id="PF00202">
    <property type="entry name" value="Aminotran_3"/>
    <property type="match status" value="1"/>
</dbReference>
<feature type="compositionally biased region" description="Basic and acidic residues" evidence="4">
    <location>
        <begin position="15"/>
        <end position="24"/>
    </location>
</feature>
<keyword evidence="5" id="KW-0032">Aminotransferase</keyword>
<dbReference type="InterPro" id="IPR015424">
    <property type="entry name" value="PyrdxlP-dep_Trfase"/>
</dbReference>
<keyword evidence="5" id="KW-0808">Transferase</keyword>
<dbReference type="SUPFAM" id="SSF53383">
    <property type="entry name" value="PLP-dependent transferases"/>
    <property type="match status" value="1"/>
</dbReference>
<keyword evidence="6" id="KW-1185">Reference proteome</keyword>
<evidence type="ECO:0000313" key="6">
    <source>
        <dbReference type="Proteomes" id="UP001156903"/>
    </source>
</evidence>
<accession>A0ABQ6C049</accession>
<dbReference type="PANTHER" id="PTHR43713">
    <property type="entry name" value="GLUTAMATE-1-SEMIALDEHYDE 2,1-AMINOMUTASE"/>
    <property type="match status" value="1"/>
</dbReference>
<comment type="cofactor">
    <cofactor evidence="1">
        <name>pyridoxal 5'-phosphate</name>
        <dbReference type="ChEBI" id="CHEBI:597326"/>
    </cofactor>
</comment>
<comment type="caution">
    <text evidence="5">The sequence shown here is derived from an EMBL/GenBank/DDBJ whole genome shotgun (WGS) entry which is preliminary data.</text>
</comment>
<dbReference type="PANTHER" id="PTHR43713:SF3">
    <property type="entry name" value="GLUTAMATE-1-SEMIALDEHYDE 2,1-AMINOMUTASE 1, CHLOROPLASTIC-RELATED"/>
    <property type="match status" value="1"/>
</dbReference>
<dbReference type="NCBIfam" id="NF005453">
    <property type="entry name" value="PRK07046.1"/>
    <property type="match status" value="1"/>
</dbReference>
<evidence type="ECO:0000256" key="3">
    <source>
        <dbReference type="RuleBase" id="RU003560"/>
    </source>
</evidence>
<proteinExistence type="inferred from homology"/>
<sequence>MDGNASTESPGPAAPDRRPGRRGLDWNRATRFMAAEREDYVQRNPASAVLARQAAEHLLFGVPLHWMNDWGTPFALHVEHATGVDVVDVDSHTLVDFCLGDTGAMFGHAPPPVAAAVQHQAARGYTTMLATQDAAEVGRLLAGRFGLPYWQFALSATDANRYIVRWIRAATGRKKILVFNGCYHGTIEDVFVDLVEGQPVQRDSLLGQVHNLLEHTVVVEFNDLPALEAALANGDVACVLAEPVMTNIGMVLPEPGFWRAAQALIHRHGSLLVMDETHCISTGPGGYARAHGIEADAVVMGKPVAGGLPSAVYGMSAALADRAVQAKRQAPPGHSGIGTTLTGNMLAMAAMRAALSEVMTEAAYAHMLALAERLADGIRAVIARHQLPWCVTQVGARVEFQFCAEPPKNGTEADRVMDPELEHLIHLGLLNRGVLITPFHNMMLVSPVTTPEHVAQLLGSLDEVLAAIAARA</sequence>
<feature type="region of interest" description="Disordered" evidence="4">
    <location>
        <begin position="1"/>
        <end position="24"/>
    </location>
</feature>
<evidence type="ECO:0000256" key="2">
    <source>
        <dbReference type="ARBA" id="ARBA00022898"/>
    </source>
</evidence>
<dbReference type="EMBL" id="BSPB01000002">
    <property type="protein sequence ID" value="GLS12968.1"/>
    <property type="molecule type" value="Genomic_DNA"/>
</dbReference>
<dbReference type="InterPro" id="IPR015422">
    <property type="entry name" value="PyrdxlP-dep_Trfase_small"/>
</dbReference>
<dbReference type="GO" id="GO:0008483">
    <property type="term" value="F:transaminase activity"/>
    <property type="evidence" value="ECO:0007669"/>
    <property type="project" value="UniProtKB-KW"/>
</dbReference>
<dbReference type="Gene3D" id="3.40.640.10">
    <property type="entry name" value="Type I PLP-dependent aspartate aminotransferase-like (Major domain)"/>
    <property type="match status" value="1"/>
</dbReference>
<dbReference type="InterPro" id="IPR005814">
    <property type="entry name" value="Aminotrans_3"/>
</dbReference>
<keyword evidence="2 3" id="KW-0663">Pyridoxal phosphate</keyword>
<protein>
    <submittedName>
        <fullName evidence="5">Aminotransferase</fullName>
    </submittedName>
</protein>